<organism evidence="2 3">
    <name type="scientific">Halosimplex pelagicum</name>
    <dbReference type="NCBI Taxonomy" id="869886"/>
    <lineage>
        <taxon>Archaea</taxon>
        <taxon>Methanobacteriati</taxon>
        <taxon>Methanobacteriota</taxon>
        <taxon>Stenosarchaea group</taxon>
        <taxon>Halobacteria</taxon>
        <taxon>Halobacteriales</taxon>
        <taxon>Haloarculaceae</taxon>
        <taxon>Halosimplex</taxon>
    </lineage>
</organism>
<evidence type="ECO:0000313" key="2">
    <source>
        <dbReference type="EMBL" id="QLH80565.1"/>
    </source>
</evidence>
<feature type="region of interest" description="Disordered" evidence="1">
    <location>
        <begin position="1"/>
        <end position="21"/>
    </location>
</feature>
<proteinExistence type="predicted"/>
<evidence type="ECO:0000313" key="3">
    <source>
        <dbReference type="Proteomes" id="UP000509346"/>
    </source>
</evidence>
<reference evidence="2 3" key="1">
    <citation type="submission" date="2020-07" db="EMBL/GenBank/DDBJ databases">
        <title>Halosimplex litoreum sp. nov. and Halosimplex rubrum sp. nov., isolated from different salt environments.</title>
        <authorList>
            <person name="Cui H."/>
        </authorList>
    </citation>
    <scope>NUCLEOTIDE SEQUENCE [LARGE SCALE GENOMIC DNA]</scope>
    <source>
        <strain evidence="2 3">R2</strain>
    </source>
</reference>
<keyword evidence="3" id="KW-1185">Reference proteome</keyword>
<dbReference type="GeneID" id="56081417"/>
<protein>
    <submittedName>
        <fullName evidence="2">Uncharacterized protein</fullName>
    </submittedName>
</protein>
<gene>
    <name evidence="2" type="ORF">HZS54_02470</name>
</gene>
<dbReference type="EMBL" id="CP058909">
    <property type="protein sequence ID" value="QLH80565.1"/>
    <property type="molecule type" value="Genomic_DNA"/>
</dbReference>
<accession>A0A7D5P8P9</accession>
<dbReference type="OrthoDB" id="299301at2157"/>
<dbReference type="KEGG" id="hpel:HZS54_02470"/>
<sequence>MTEPNQAAVEEAVREGESMGGRDLVELIERHHDGAGVEPETVEAYAEELAARDDYAFDEQAFLADVDEHTTDADRWEGGGYYEIGDDIDDHRISLFPEAWHEELGGSTDVAEYVRFIQDEQPEYLADLELGGPGEGVPKPAVLQALQLVGRVDRPTAREALAAAGDRGDIVQDADQNPDADIYLADRVSEDAV</sequence>
<name>A0A7D5P8P9_9EURY</name>
<dbReference type="Proteomes" id="UP000509346">
    <property type="component" value="Chromosome"/>
</dbReference>
<evidence type="ECO:0000256" key="1">
    <source>
        <dbReference type="SAM" id="MobiDB-lite"/>
    </source>
</evidence>
<dbReference type="RefSeq" id="WP_179920391.1">
    <property type="nucleotide sequence ID" value="NZ_CP058909.1"/>
</dbReference>
<dbReference type="AlphaFoldDB" id="A0A7D5P8P9"/>